<evidence type="ECO:0000256" key="1">
    <source>
        <dbReference type="ARBA" id="ARBA00004123"/>
    </source>
</evidence>
<dbReference type="GO" id="GO:0005730">
    <property type="term" value="C:nucleolus"/>
    <property type="evidence" value="ECO:0007669"/>
    <property type="project" value="TreeGrafter"/>
</dbReference>
<feature type="domain" description="C2H2-type" evidence="10">
    <location>
        <begin position="310"/>
        <end position="336"/>
    </location>
</feature>
<dbReference type="PROSITE" id="PS50157">
    <property type="entry name" value="ZINC_FINGER_C2H2_2"/>
    <property type="match status" value="7"/>
</dbReference>
<evidence type="ECO:0000256" key="7">
    <source>
        <dbReference type="ARBA" id="ARBA00023163"/>
    </source>
</evidence>
<evidence type="ECO:0000256" key="6">
    <source>
        <dbReference type="ARBA" id="ARBA00023015"/>
    </source>
</evidence>
<evidence type="ECO:0000256" key="3">
    <source>
        <dbReference type="ARBA" id="ARBA00022737"/>
    </source>
</evidence>
<organism evidence="11 12">
    <name type="scientific">Papaver atlanticum</name>
    <dbReference type="NCBI Taxonomy" id="357466"/>
    <lineage>
        <taxon>Eukaryota</taxon>
        <taxon>Viridiplantae</taxon>
        <taxon>Streptophyta</taxon>
        <taxon>Embryophyta</taxon>
        <taxon>Tracheophyta</taxon>
        <taxon>Spermatophyta</taxon>
        <taxon>Magnoliopsida</taxon>
        <taxon>Ranunculales</taxon>
        <taxon>Papaveraceae</taxon>
        <taxon>Papaveroideae</taxon>
        <taxon>Papaver</taxon>
    </lineage>
</organism>
<feature type="domain" description="C2H2-type" evidence="10">
    <location>
        <begin position="119"/>
        <end position="148"/>
    </location>
</feature>
<gene>
    <name evidence="11" type="ORF">MKW98_027811</name>
</gene>
<dbReference type="InterPro" id="IPR036236">
    <property type="entry name" value="Znf_C2H2_sf"/>
</dbReference>
<dbReference type="GO" id="GO:0008270">
    <property type="term" value="F:zinc ion binding"/>
    <property type="evidence" value="ECO:0007669"/>
    <property type="project" value="UniProtKB-KW"/>
</dbReference>
<accession>A0AAD4SJI5</accession>
<evidence type="ECO:0000256" key="2">
    <source>
        <dbReference type="ARBA" id="ARBA00022723"/>
    </source>
</evidence>
<dbReference type="GO" id="GO:0003700">
    <property type="term" value="F:DNA-binding transcription factor activity"/>
    <property type="evidence" value="ECO:0007669"/>
    <property type="project" value="TreeGrafter"/>
</dbReference>
<keyword evidence="5" id="KW-0862">Zinc</keyword>
<dbReference type="FunFam" id="3.30.160.60:FF:000100">
    <property type="entry name" value="Zinc finger 45-like"/>
    <property type="match status" value="1"/>
</dbReference>
<sequence>MEEGGVEIEKKEKHKDIRRFYCEFCGICRSKKSLIASHLQTHHKEEIEKMEIDEKEEAKPNNTCEECGASFRKPAHLKQHMQSHSLEGIDFLMQVGGPPVKLHQVRLGYTPLNLFERPFSCPVNDCHSSYRRKDHLNRHLLQHQGKLFSCPVEGCNQKFAYKGNVKRHIEDMHEDEGSSSSNSQGQTQHVCQEIGCGKVFKYASRLRKHEESHVKLESVEAICCEPDCMKYFANNDCLKAHVQSCHQHVLCEVCGTKQLKKNMKRHMRGHVIEGSTQRIKCSIKGCECTFATKSNLNQHVKSVHLQLRPFACRFPDCGQRFSFKHVRDNHEKSGSHVYVHGDFQEADEHFQARPKGGRKRTCPTVETLLRKRVVPPSHTDSALNYGSEYLAWLLSAEDG</sequence>
<keyword evidence="8" id="KW-0539">Nucleus</keyword>
<dbReference type="GO" id="GO:0080084">
    <property type="term" value="F:5S rDNA binding"/>
    <property type="evidence" value="ECO:0007669"/>
    <property type="project" value="TreeGrafter"/>
</dbReference>
<comment type="subcellular location">
    <subcellularLocation>
        <location evidence="1">Nucleus</location>
    </subcellularLocation>
</comment>
<dbReference type="PANTHER" id="PTHR46179:SF13">
    <property type="entry name" value="C2H2-TYPE DOMAIN-CONTAINING PROTEIN"/>
    <property type="match status" value="1"/>
</dbReference>
<reference evidence="11" key="1">
    <citation type="submission" date="2022-04" db="EMBL/GenBank/DDBJ databases">
        <title>A functionally conserved STORR gene fusion in Papaver species that diverged 16.8 million years ago.</title>
        <authorList>
            <person name="Catania T."/>
        </authorList>
    </citation>
    <scope>NUCLEOTIDE SEQUENCE</scope>
    <source>
        <strain evidence="11">S-188037</strain>
    </source>
</reference>
<dbReference type="SMART" id="SM00355">
    <property type="entry name" value="ZnF_C2H2"/>
    <property type="match status" value="9"/>
</dbReference>
<feature type="domain" description="C2H2-type" evidence="10">
    <location>
        <begin position="148"/>
        <end position="178"/>
    </location>
</feature>
<proteinExistence type="predicted"/>
<evidence type="ECO:0000313" key="11">
    <source>
        <dbReference type="EMBL" id="KAI3910529.1"/>
    </source>
</evidence>
<evidence type="ECO:0000256" key="4">
    <source>
        <dbReference type="ARBA" id="ARBA00022771"/>
    </source>
</evidence>
<evidence type="ECO:0000259" key="10">
    <source>
        <dbReference type="PROSITE" id="PS50157"/>
    </source>
</evidence>
<evidence type="ECO:0000256" key="9">
    <source>
        <dbReference type="PROSITE-ProRule" id="PRU00042"/>
    </source>
</evidence>
<name>A0AAD4SJI5_9MAGN</name>
<evidence type="ECO:0000256" key="8">
    <source>
        <dbReference type="ARBA" id="ARBA00023242"/>
    </source>
</evidence>
<dbReference type="Proteomes" id="UP001202328">
    <property type="component" value="Unassembled WGS sequence"/>
</dbReference>
<dbReference type="InterPro" id="IPR013087">
    <property type="entry name" value="Znf_C2H2_type"/>
</dbReference>
<evidence type="ECO:0000313" key="12">
    <source>
        <dbReference type="Proteomes" id="UP001202328"/>
    </source>
</evidence>
<keyword evidence="6" id="KW-0805">Transcription regulation</keyword>
<dbReference type="EMBL" id="JAJJMB010010184">
    <property type="protein sequence ID" value="KAI3910529.1"/>
    <property type="molecule type" value="Genomic_DNA"/>
</dbReference>
<dbReference type="Pfam" id="PF00096">
    <property type="entry name" value="zf-C2H2"/>
    <property type="match status" value="4"/>
</dbReference>
<protein>
    <recommendedName>
        <fullName evidence="10">C2H2-type domain-containing protein</fullName>
    </recommendedName>
</protein>
<dbReference type="GO" id="GO:0006357">
    <property type="term" value="P:regulation of transcription by RNA polymerase II"/>
    <property type="evidence" value="ECO:0007669"/>
    <property type="project" value="TreeGrafter"/>
</dbReference>
<dbReference type="PANTHER" id="PTHR46179">
    <property type="entry name" value="ZINC FINGER PROTEIN"/>
    <property type="match status" value="1"/>
</dbReference>
<dbReference type="Gene3D" id="3.30.160.60">
    <property type="entry name" value="Classic Zinc Finger"/>
    <property type="match status" value="5"/>
</dbReference>
<dbReference type="SUPFAM" id="SSF57667">
    <property type="entry name" value="beta-beta-alpha zinc fingers"/>
    <property type="match status" value="3"/>
</dbReference>
<evidence type="ECO:0000256" key="5">
    <source>
        <dbReference type="ARBA" id="ARBA00022833"/>
    </source>
</evidence>
<keyword evidence="7" id="KW-0804">Transcription</keyword>
<keyword evidence="2" id="KW-0479">Metal-binding</keyword>
<keyword evidence="3" id="KW-0677">Repeat</keyword>
<feature type="domain" description="C2H2-type" evidence="10">
    <location>
        <begin position="62"/>
        <end position="89"/>
    </location>
</feature>
<keyword evidence="12" id="KW-1185">Reference proteome</keyword>
<dbReference type="PROSITE" id="PS00028">
    <property type="entry name" value="ZINC_FINGER_C2H2_1"/>
    <property type="match status" value="7"/>
</dbReference>
<dbReference type="InterPro" id="IPR051061">
    <property type="entry name" value="Zinc_finger_trans_reg"/>
</dbReference>
<comment type="caution">
    <text evidence="11">The sequence shown here is derived from an EMBL/GenBank/DDBJ whole genome shotgun (WGS) entry which is preliminary data.</text>
</comment>
<dbReference type="AlphaFoldDB" id="A0AAD4SJI5"/>
<feature type="domain" description="C2H2-type" evidence="10">
    <location>
        <begin position="279"/>
        <end position="309"/>
    </location>
</feature>
<feature type="domain" description="C2H2-type" evidence="10">
    <location>
        <begin position="20"/>
        <end position="47"/>
    </location>
</feature>
<keyword evidence="4 9" id="KW-0863">Zinc-finger</keyword>
<feature type="domain" description="C2H2-type" evidence="10">
    <location>
        <begin position="189"/>
        <end position="218"/>
    </location>
</feature>